<sequence length="107" mass="12109">MGPQEIGNDKGMCFAVYVATLSFYRKGSEKYLLVIIVLKTFLLNPGFVLEMAHLDYHTHGYYQDPGTKMVISEILGVAVSKDLKLVTKNKADKGPFCKWKEVLCRTF</sequence>
<keyword evidence="1" id="KW-1133">Transmembrane helix</keyword>
<proteinExistence type="predicted"/>
<accession>M7CK09</accession>
<keyword evidence="3" id="KW-1185">Reference proteome</keyword>
<name>M7CK09_CHEMY</name>
<gene>
    <name evidence="2" type="ORF">UY3_01388</name>
</gene>
<evidence type="ECO:0000313" key="3">
    <source>
        <dbReference type="Proteomes" id="UP000031443"/>
    </source>
</evidence>
<dbReference type="EMBL" id="KB493071">
    <property type="protein sequence ID" value="EMP41377.1"/>
    <property type="molecule type" value="Genomic_DNA"/>
</dbReference>
<keyword evidence="1" id="KW-0472">Membrane</keyword>
<dbReference type="AlphaFoldDB" id="M7CK09"/>
<protein>
    <submittedName>
        <fullName evidence="2">Uncharacterized protein</fullName>
    </submittedName>
</protein>
<feature type="transmembrane region" description="Helical" evidence="1">
    <location>
        <begin position="31"/>
        <end position="49"/>
    </location>
</feature>
<organism evidence="2 3">
    <name type="scientific">Chelonia mydas</name>
    <name type="common">Green sea-turtle</name>
    <name type="synonym">Chelonia agassizi</name>
    <dbReference type="NCBI Taxonomy" id="8469"/>
    <lineage>
        <taxon>Eukaryota</taxon>
        <taxon>Metazoa</taxon>
        <taxon>Chordata</taxon>
        <taxon>Craniata</taxon>
        <taxon>Vertebrata</taxon>
        <taxon>Euteleostomi</taxon>
        <taxon>Archelosauria</taxon>
        <taxon>Testudinata</taxon>
        <taxon>Testudines</taxon>
        <taxon>Cryptodira</taxon>
        <taxon>Durocryptodira</taxon>
        <taxon>Americhelydia</taxon>
        <taxon>Chelonioidea</taxon>
        <taxon>Cheloniidae</taxon>
        <taxon>Chelonia</taxon>
    </lineage>
</organism>
<evidence type="ECO:0000256" key="1">
    <source>
        <dbReference type="SAM" id="Phobius"/>
    </source>
</evidence>
<keyword evidence="1" id="KW-0812">Transmembrane</keyword>
<evidence type="ECO:0000313" key="2">
    <source>
        <dbReference type="EMBL" id="EMP41377.1"/>
    </source>
</evidence>
<dbReference type="Proteomes" id="UP000031443">
    <property type="component" value="Unassembled WGS sequence"/>
</dbReference>
<reference evidence="3" key="1">
    <citation type="journal article" date="2013" name="Nat. Genet.">
        <title>The draft genomes of soft-shell turtle and green sea turtle yield insights into the development and evolution of the turtle-specific body plan.</title>
        <authorList>
            <person name="Wang Z."/>
            <person name="Pascual-Anaya J."/>
            <person name="Zadissa A."/>
            <person name="Li W."/>
            <person name="Niimura Y."/>
            <person name="Huang Z."/>
            <person name="Li C."/>
            <person name="White S."/>
            <person name="Xiong Z."/>
            <person name="Fang D."/>
            <person name="Wang B."/>
            <person name="Ming Y."/>
            <person name="Chen Y."/>
            <person name="Zheng Y."/>
            <person name="Kuraku S."/>
            <person name="Pignatelli M."/>
            <person name="Herrero J."/>
            <person name="Beal K."/>
            <person name="Nozawa M."/>
            <person name="Li Q."/>
            <person name="Wang J."/>
            <person name="Zhang H."/>
            <person name="Yu L."/>
            <person name="Shigenobu S."/>
            <person name="Wang J."/>
            <person name="Liu J."/>
            <person name="Flicek P."/>
            <person name="Searle S."/>
            <person name="Wang J."/>
            <person name="Kuratani S."/>
            <person name="Yin Y."/>
            <person name="Aken B."/>
            <person name="Zhang G."/>
            <person name="Irie N."/>
        </authorList>
    </citation>
    <scope>NUCLEOTIDE SEQUENCE [LARGE SCALE GENOMIC DNA]</scope>
</reference>